<evidence type="ECO:0000313" key="1">
    <source>
        <dbReference type="EMBL" id="KAL3745189.1"/>
    </source>
</evidence>
<comment type="caution">
    <text evidence="1">The sequence shown here is derived from an EMBL/GenBank/DDBJ whole genome shotgun (WGS) entry which is preliminary data.</text>
</comment>
<evidence type="ECO:0000313" key="2">
    <source>
        <dbReference type="Proteomes" id="UP001634007"/>
    </source>
</evidence>
<sequence>MVGVGDLTAQQISEKLCSPLAVFTQVHPRRLPAICCPPLLPACYSFVHSRRTTPVANVKSGKAPTPASNDVAAAAAGFPNHHVNITVSPPPS</sequence>
<dbReference type="Proteomes" id="UP001634007">
    <property type="component" value="Unassembled WGS sequence"/>
</dbReference>
<dbReference type="AlphaFoldDB" id="A0ABD3KZQ8"/>
<name>A0ABD3KZQ8_EUCGL</name>
<reference evidence="1 2" key="1">
    <citation type="submission" date="2024-11" db="EMBL/GenBank/DDBJ databases">
        <title>Chromosome-level genome assembly of Eucalyptus globulus Labill. provides insights into its genome evolution.</title>
        <authorList>
            <person name="Li X."/>
        </authorList>
    </citation>
    <scope>NUCLEOTIDE SEQUENCE [LARGE SCALE GENOMIC DNA]</scope>
    <source>
        <strain evidence="1">CL2024</strain>
        <tissue evidence="1">Fresh tender leaves</tissue>
    </source>
</reference>
<keyword evidence="2" id="KW-1185">Reference proteome</keyword>
<organism evidence="1 2">
    <name type="scientific">Eucalyptus globulus</name>
    <name type="common">Tasmanian blue gum</name>
    <dbReference type="NCBI Taxonomy" id="34317"/>
    <lineage>
        <taxon>Eukaryota</taxon>
        <taxon>Viridiplantae</taxon>
        <taxon>Streptophyta</taxon>
        <taxon>Embryophyta</taxon>
        <taxon>Tracheophyta</taxon>
        <taxon>Spermatophyta</taxon>
        <taxon>Magnoliopsida</taxon>
        <taxon>eudicotyledons</taxon>
        <taxon>Gunneridae</taxon>
        <taxon>Pentapetalae</taxon>
        <taxon>rosids</taxon>
        <taxon>malvids</taxon>
        <taxon>Myrtales</taxon>
        <taxon>Myrtaceae</taxon>
        <taxon>Myrtoideae</taxon>
        <taxon>Eucalypteae</taxon>
        <taxon>Eucalyptus</taxon>
    </lineage>
</organism>
<dbReference type="EMBL" id="JBJKBG010000003">
    <property type="protein sequence ID" value="KAL3745189.1"/>
    <property type="molecule type" value="Genomic_DNA"/>
</dbReference>
<proteinExistence type="predicted"/>
<protein>
    <submittedName>
        <fullName evidence="1">Uncharacterized protein</fullName>
    </submittedName>
</protein>
<gene>
    <name evidence="1" type="ORF">ACJRO7_014320</name>
</gene>
<accession>A0ABD3KZQ8</accession>